<gene>
    <name evidence="1" type="ORF">HNR44_003424</name>
</gene>
<evidence type="ECO:0000313" key="1">
    <source>
        <dbReference type="EMBL" id="MBB6451417.1"/>
    </source>
</evidence>
<dbReference type="RefSeq" id="WP_184405536.1">
    <property type="nucleotide sequence ID" value="NZ_JACHHJ010000006.1"/>
</dbReference>
<dbReference type="EMBL" id="JACHHJ010000006">
    <property type="protein sequence ID" value="MBB6451417.1"/>
    <property type="molecule type" value="Genomic_DNA"/>
</dbReference>
<comment type="caution">
    <text evidence="1">The sequence shown here is derived from an EMBL/GenBank/DDBJ whole genome shotgun (WGS) entry which is preliminary data.</text>
</comment>
<name>A0A841PR90_9BACL</name>
<sequence length="92" mass="11040">MPLVDKDYVVLDWHISHTYNVSRNAHQFFWKCERTLFLSPLLFRLCGKWNGYWLRHVSSAKNKRKSDVMIKPHLIFRLFSATVNEVGLTQRF</sequence>
<proteinExistence type="predicted"/>
<evidence type="ECO:0000313" key="2">
    <source>
        <dbReference type="Proteomes" id="UP000568839"/>
    </source>
</evidence>
<dbReference type="Proteomes" id="UP000568839">
    <property type="component" value="Unassembled WGS sequence"/>
</dbReference>
<dbReference type="AlphaFoldDB" id="A0A841PR90"/>
<accession>A0A841PR90</accession>
<organism evidence="1 2">
    <name type="scientific">Geomicrobium halophilum</name>
    <dbReference type="NCBI Taxonomy" id="549000"/>
    <lineage>
        <taxon>Bacteria</taxon>
        <taxon>Bacillati</taxon>
        <taxon>Bacillota</taxon>
        <taxon>Bacilli</taxon>
        <taxon>Bacillales</taxon>
        <taxon>Geomicrobium</taxon>
    </lineage>
</organism>
<keyword evidence="2" id="KW-1185">Reference proteome</keyword>
<protein>
    <submittedName>
        <fullName evidence="1">Uncharacterized protein</fullName>
    </submittedName>
</protein>
<reference evidence="1 2" key="1">
    <citation type="submission" date="2020-08" db="EMBL/GenBank/DDBJ databases">
        <title>Genomic Encyclopedia of Type Strains, Phase IV (KMG-IV): sequencing the most valuable type-strain genomes for metagenomic binning, comparative biology and taxonomic classification.</title>
        <authorList>
            <person name="Goeker M."/>
        </authorList>
    </citation>
    <scope>NUCLEOTIDE SEQUENCE [LARGE SCALE GENOMIC DNA]</scope>
    <source>
        <strain evidence="1 2">DSM 21769</strain>
    </source>
</reference>